<dbReference type="AlphaFoldDB" id="A0A1H3UXZ3"/>
<gene>
    <name evidence="3" type="ORF">SAMN05421736_12922</name>
</gene>
<keyword evidence="2" id="KW-1133">Transmembrane helix</keyword>
<keyword evidence="2" id="KW-0472">Membrane</keyword>
<name>A0A1H3UXZ3_9BACI</name>
<dbReference type="Proteomes" id="UP000198935">
    <property type="component" value="Unassembled WGS sequence"/>
</dbReference>
<evidence type="ECO:0000256" key="1">
    <source>
        <dbReference type="SAM" id="MobiDB-lite"/>
    </source>
</evidence>
<feature type="region of interest" description="Disordered" evidence="1">
    <location>
        <begin position="229"/>
        <end position="253"/>
    </location>
</feature>
<evidence type="ECO:0000313" key="4">
    <source>
        <dbReference type="Proteomes" id="UP000198935"/>
    </source>
</evidence>
<protein>
    <submittedName>
        <fullName evidence="3">Uncharacterized protein</fullName>
    </submittedName>
</protein>
<dbReference type="STRING" id="1503961.SAMN05421736_12922"/>
<reference evidence="4" key="1">
    <citation type="submission" date="2016-10" db="EMBL/GenBank/DDBJ databases">
        <authorList>
            <person name="Varghese N."/>
            <person name="Submissions S."/>
        </authorList>
    </citation>
    <scope>NUCLEOTIDE SEQUENCE [LARGE SCALE GENOMIC DNA]</scope>
    <source>
        <strain evidence="4">SP</strain>
    </source>
</reference>
<proteinExistence type="predicted"/>
<accession>A0A1H3UXZ3</accession>
<evidence type="ECO:0000313" key="3">
    <source>
        <dbReference type="EMBL" id="SDZ67198.1"/>
    </source>
</evidence>
<keyword evidence="4" id="KW-1185">Reference proteome</keyword>
<feature type="transmembrane region" description="Helical" evidence="2">
    <location>
        <begin position="260"/>
        <end position="279"/>
    </location>
</feature>
<keyword evidence="2" id="KW-0812">Transmembrane</keyword>
<dbReference type="OrthoDB" id="2790201at2"/>
<dbReference type="EMBL" id="FNPI01000029">
    <property type="protein sequence ID" value="SDZ67198.1"/>
    <property type="molecule type" value="Genomic_DNA"/>
</dbReference>
<organism evidence="3 4">
    <name type="scientific">Evansella caseinilytica</name>
    <dbReference type="NCBI Taxonomy" id="1503961"/>
    <lineage>
        <taxon>Bacteria</taxon>
        <taxon>Bacillati</taxon>
        <taxon>Bacillota</taxon>
        <taxon>Bacilli</taxon>
        <taxon>Bacillales</taxon>
        <taxon>Bacillaceae</taxon>
        <taxon>Evansella</taxon>
    </lineage>
</organism>
<sequence length="332" mass="37415">MKKSVLRWSIAIIIVTLVFAFQRWNTAAEVDRSGELPYKELVIQIMPEYVFPPEWSGDDPVVLVGRHGIFINDTEEQYDGSFTVDAPVDDPNMMLALVGKFDAYGQVTELDYSVDEAARTITWTPDEPLEPEEEYRYVIEYYYSPFAADAKKFAYSLQVDRDVEAMSVLFFEPYGAEEVQLSLEPERVTDMYGVQVHVYEFENLEAGDGFDLAVSYIKDDAITTLEALESQTPPDDDVHAGLSGGDPSANGSQPVISNESAIMISISIIIAGLFVFFGLRNGKKQPVQKESPALYKKAEKIDSIQEKKRLRQQLLNGEIDEKSYRAKIKNLT</sequence>
<evidence type="ECO:0000256" key="2">
    <source>
        <dbReference type="SAM" id="Phobius"/>
    </source>
</evidence>